<sequence length="130" mass="15009">MALRVAREKTFREGDYYWPYDGRWGLPERPRPDSEDELWEDEVVQEDLTHSVLDMFGASQVGQEQEILDAAPLSPEIMREVFGSERPTRADYDRASNAMWDVLRNGYGKYVVLYRDDAPDEIAFIGVTGD</sequence>
<organism evidence="1 2">
    <name type="scientific">Actinomadura alba</name>
    <dbReference type="NCBI Taxonomy" id="406431"/>
    <lineage>
        <taxon>Bacteria</taxon>
        <taxon>Bacillati</taxon>
        <taxon>Actinomycetota</taxon>
        <taxon>Actinomycetes</taxon>
        <taxon>Streptosporangiales</taxon>
        <taxon>Thermomonosporaceae</taxon>
        <taxon>Actinomadura</taxon>
    </lineage>
</organism>
<name>A0ABR7LUB8_9ACTN</name>
<accession>A0ABR7LUB8</accession>
<keyword evidence="2" id="KW-1185">Reference proteome</keyword>
<dbReference type="RefSeq" id="WP_187245496.1">
    <property type="nucleotide sequence ID" value="NZ_BAAAOK010000014.1"/>
</dbReference>
<comment type="caution">
    <text evidence="1">The sequence shown here is derived from an EMBL/GenBank/DDBJ whole genome shotgun (WGS) entry which is preliminary data.</text>
</comment>
<dbReference type="EMBL" id="JABVEC010000019">
    <property type="protein sequence ID" value="MBC6468443.1"/>
    <property type="molecule type" value="Genomic_DNA"/>
</dbReference>
<evidence type="ECO:0000313" key="1">
    <source>
        <dbReference type="EMBL" id="MBC6468443.1"/>
    </source>
</evidence>
<dbReference type="Proteomes" id="UP000805614">
    <property type="component" value="Unassembled WGS sequence"/>
</dbReference>
<proteinExistence type="predicted"/>
<reference evidence="1 2" key="1">
    <citation type="submission" date="2020-06" db="EMBL/GenBank/DDBJ databases">
        <title>Actinomadura xiongansis sp. nov., isolated from soil of Baiyangdian.</title>
        <authorList>
            <person name="Zhang X."/>
        </authorList>
    </citation>
    <scope>NUCLEOTIDE SEQUENCE [LARGE SCALE GENOMIC DNA]</scope>
    <source>
        <strain evidence="1 2">HBUM206468</strain>
    </source>
</reference>
<evidence type="ECO:0000313" key="2">
    <source>
        <dbReference type="Proteomes" id="UP000805614"/>
    </source>
</evidence>
<protein>
    <submittedName>
        <fullName evidence="1">Uncharacterized protein</fullName>
    </submittedName>
</protein>
<gene>
    <name evidence="1" type="ORF">HKK74_23520</name>
</gene>